<evidence type="ECO:0000256" key="2">
    <source>
        <dbReference type="SAM" id="SignalP"/>
    </source>
</evidence>
<organism evidence="3 4">
    <name type="scientific">Pycnococcus provasolii</name>
    <dbReference type="NCBI Taxonomy" id="41880"/>
    <lineage>
        <taxon>Eukaryota</taxon>
        <taxon>Viridiplantae</taxon>
        <taxon>Chlorophyta</taxon>
        <taxon>Pseudoscourfieldiophyceae</taxon>
        <taxon>Pseudoscourfieldiales</taxon>
        <taxon>Pycnococcaceae</taxon>
        <taxon>Pycnococcus</taxon>
    </lineage>
</organism>
<comment type="caution">
    <text evidence="3">The sequence shown here is derived from an EMBL/GenBank/DDBJ whole genome shotgun (WGS) entry which is preliminary data.</text>
</comment>
<dbReference type="EMBL" id="BNJQ01000017">
    <property type="protein sequence ID" value="GHP07609.1"/>
    <property type="molecule type" value="Genomic_DNA"/>
</dbReference>
<keyword evidence="1" id="KW-0812">Transmembrane</keyword>
<evidence type="ECO:0000256" key="1">
    <source>
        <dbReference type="SAM" id="Phobius"/>
    </source>
</evidence>
<feature type="signal peptide" evidence="2">
    <location>
        <begin position="1"/>
        <end position="20"/>
    </location>
</feature>
<dbReference type="Proteomes" id="UP000660262">
    <property type="component" value="Unassembled WGS sequence"/>
</dbReference>
<sequence length="99" mass="10642">MARVVTMLLLQLIVLTFTFAGGGMGVRAARLDTNTNKQIITVIATQSDAFRNVEEVTLATVVGLFLRLSVLLAQTLLGNQLRAMKSQGLSTQHAGTLLQ</sequence>
<keyword evidence="1" id="KW-0472">Membrane</keyword>
<feature type="chain" id="PRO_5032384807" evidence="2">
    <location>
        <begin position="21"/>
        <end position="99"/>
    </location>
</feature>
<gene>
    <name evidence="3" type="ORF">PPROV_000635100</name>
</gene>
<feature type="transmembrane region" description="Helical" evidence="1">
    <location>
        <begin position="56"/>
        <end position="77"/>
    </location>
</feature>
<reference evidence="3" key="1">
    <citation type="submission" date="2020-10" db="EMBL/GenBank/DDBJ databases">
        <title>Unveiling of a novel bifunctional photoreceptor, Dualchrome1, isolated from a cosmopolitan green alga.</title>
        <authorList>
            <person name="Suzuki S."/>
            <person name="Kawachi M."/>
        </authorList>
    </citation>
    <scope>NUCLEOTIDE SEQUENCE</scope>
    <source>
        <strain evidence="3">NIES 2893</strain>
    </source>
</reference>
<protein>
    <submittedName>
        <fullName evidence="3">Uncharacterized protein</fullName>
    </submittedName>
</protein>
<name>A0A830HRH5_9CHLO</name>
<keyword evidence="1" id="KW-1133">Transmembrane helix</keyword>
<evidence type="ECO:0000313" key="3">
    <source>
        <dbReference type="EMBL" id="GHP07609.1"/>
    </source>
</evidence>
<keyword evidence="4" id="KW-1185">Reference proteome</keyword>
<evidence type="ECO:0000313" key="4">
    <source>
        <dbReference type="Proteomes" id="UP000660262"/>
    </source>
</evidence>
<accession>A0A830HRH5</accession>
<proteinExistence type="predicted"/>
<keyword evidence="2" id="KW-0732">Signal</keyword>
<dbReference type="AlphaFoldDB" id="A0A830HRH5"/>